<dbReference type="InterPro" id="IPR036259">
    <property type="entry name" value="MFS_trans_sf"/>
</dbReference>
<dbReference type="EMBL" id="CP006841">
    <property type="protein sequence ID" value="ALA67499.1"/>
    <property type="molecule type" value="Genomic_DNA"/>
</dbReference>
<evidence type="ECO:0000256" key="3">
    <source>
        <dbReference type="ARBA" id="ARBA00022989"/>
    </source>
</evidence>
<gene>
    <name evidence="7" type="ORF">CLAC_06855</name>
</gene>
<feature type="transmembrane region" description="Helical" evidence="5">
    <location>
        <begin position="338"/>
        <end position="358"/>
    </location>
</feature>
<dbReference type="InterPro" id="IPR011701">
    <property type="entry name" value="MFS"/>
</dbReference>
<accession>A0A0K2H0E1</accession>
<dbReference type="Proteomes" id="UP000058446">
    <property type="component" value="Chromosome"/>
</dbReference>
<evidence type="ECO:0000256" key="4">
    <source>
        <dbReference type="ARBA" id="ARBA00023136"/>
    </source>
</evidence>
<feature type="transmembrane region" description="Helical" evidence="5">
    <location>
        <begin position="155"/>
        <end position="175"/>
    </location>
</feature>
<dbReference type="PANTHER" id="PTHR23528:SF1">
    <property type="entry name" value="MAJOR FACILITATOR SUPERFAMILY (MFS) PROFILE DOMAIN-CONTAINING PROTEIN"/>
    <property type="match status" value="1"/>
</dbReference>
<keyword evidence="2 5" id="KW-0812">Transmembrane</keyword>
<name>A0A0K2H0E1_9CORY</name>
<dbReference type="GO" id="GO:0022857">
    <property type="term" value="F:transmembrane transporter activity"/>
    <property type="evidence" value="ECO:0007669"/>
    <property type="project" value="InterPro"/>
</dbReference>
<proteinExistence type="predicted"/>
<dbReference type="PATRIC" id="fig|1408189.4.peg.1367"/>
<feature type="transmembrane region" description="Helical" evidence="5">
    <location>
        <begin position="211"/>
        <end position="231"/>
    </location>
</feature>
<dbReference type="OrthoDB" id="7584869at2"/>
<feature type="transmembrane region" description="Helical" evidence="5">
    <location>
        <begin position="276"/>
        <end position="294"/>
    </location>
</feature>
<evidence type="ECO:0000256" key="2">
    <source>
        <dbReference type="ARBA" id="ARBA00022692"/>
    </source>
</evidence>
<dbReference type="AlphaFoldDB" id="A0A0K2H0E1"/>
<evidence type="ECO:0000313" key="8">
    <source>
        <dbReference type="Proteomes" id="UP000058446"/>
    </source>
</evidence>
<feature type="domain" description="Major facilitator superfamily (MFS) profile" evidence="6">
    <location>
        <begin position="1"/>
        <end position="393"/>
    </location>
</feature>
<reference evidence="7 8" key="1">
    <citation type="submission" date="2013-10" db="EMBL/GenBank/DDBJ databases">
        <title>Complete genome sequence of Corynebacterium lactis DSM 45799(T), isolated from raw cow milk.</title>
        <authorList>
            <person name="Ruckert C."/>
            <person name="Albersmeier A."/>
            <person name="Lipski A."/>
            <person name="Kalinowski J."/>
        </authorList>
    </citation>
    <scope>NUCLEOTIDE SEQUENCE [LARGE SCALE GENOMIC DNA]</scope>
    <source>
        <strain evidence="7 8">RW2-5</strain>
    </source>
</reference>
<dbReference type="PROSITE" id="PS00216">
    <property type="entry name" value="SUGAR_TRANSPORT_1"/>
    <property type="match status" value="1"/>
</dbReference>
<sequence>MTLANLGVYTAWFGPIQVLLGLQAAAVAPSHKEYVLSLVTGVGAAVSAIGSPIFGALSDRTTSRYGRRLPWVWWGTILGAAALILLAFATTVWGMVVAWALVQAALNAMYAAITATVNDHVAVEYRGQMGGWLGIGQTVGIVAGAAVAASIHGIAAGYFVCAALLVAFVVPYLFANKDRFLRQQPEPFHWGRFARRFWVSPRQYPDFAWAWVNRFLINLSNALGTLYLLYYLTDAVHYRNPEFGVFVLSGLYALVTIATTLVAGVASDRLGRRKPFVVLSGIIMAVSAGVLAITQTWVGAIAGSILLGIGYGIYVSVDFALTTQVLPPTGDAARDLGVINIAAAAPQAFAPLLAAPLVKAFDNYAAGYATLYIFAAVIACAGAVLVTHIKTVR</sequence>
<dbReference type="KEGG" id="clw:CLAC_06855"/>
<feature type="transmembrane region" description="Helical" evidence="5">
    <location>
        <begin position="69"/>
        <end position="90"/>
    </location>
</feature>
<dbReference type="InterPro" id="IPR020846">
    <property type="entry name" value="MFS_dom"/>
</dbReference>
<feature type="transmembrane region" description="Helical" evidence="5">
    <location>
        <begin position="7"/>
        <end position="28"/>
    </location>
</feature>
<organism evidence="7 8">
    <name type="scientific">Corynebacterium lactis RW2-5</name>
    <dbReference type="NCBI Taxonomy" id="1408189"/>
    <lineage>
        <taxon>Bacteria</taxon>
        <taxon>Bacillati</taxon>
        <taxon>Actinomycetota</taxon>
        <taxon>Actinomycetes</taxon>
        <taxon>Mycobacteriales</taxon>
        <taxon>Corynebacteriaceae</taxon>
        <taxon>Corynebacterium</taxon>
    </lineage>
</organism>
<keyword evidence="3 5" id="KW-1133">Transmembrane helix</keyword>
<keyword evidence="8" id="KW-1185">Reference proteome</keyword>
<dbReference type="GO" id="GO:0005886">
    <property type="term" value="C:plasma membrane"/>
    <property type="evidence" value="ECO:0007669"/>
    <property type="project" value="UniProtKB-SubCell"/>
</dbReference>
<protein>
    <submittedName>
        <fullName evidence="7">MFS transporter</fullName>
    </submittedName>
</protein>
<dbReference type="Pfam" id="PF07690">
    <property type="entry name" value="MFS_1"/>
    <property type="match status" value="1"/>
</dbReference>
<feature type="transmembrane region" description="Helical" evidence="5">
    <location>
        <begin position="364"/>
        <end position="386"/>
    </location>
</feature>
<dbReference type="Gene3D" id="1.20.1250.20">
    <property type="entry name" value="MFS general substrate transporter like domains"/>
    <property type="match status" value="2"/>
</dbReference>
<feature type="transmembrane region" description="Helical" evidence="5">
    <location>
        <begin position="243"/>
        <end position="264"/>
    </location>
</feature>
<evidence type="ECO:0000256" key="1">
    <source>
        <dbReference type="ARBA" id="ARBA00004651"/>
    </source>
</evidence>
<dbReference type="PROSITE" id="PS50850">
    <property type="entry name" value="MFS"/>
    <property type="match status" value="1"/>
</dbReference>
<evidence type="ECO:0000259" key="6">
    <source>
        <dbReference type="PROSITE" id="PS50850"/>
    </source>
</evidence>
<evidence type="ECO:0000313" key="7">
    <source>
        <dbReference type="EMBL" id="ALA67499.1"/>
    </source>
</evidence>
<evidence type="ECO:0000256" key="5">
    <source>
        <dbReference type="SAM" id="Phobius"/>
    </source>
</evidence>
<dbReference type="InterPro" id="IPR005829">
    <property type="entry name" value="Sugar_transporter_CS"/>
</dbReference>
<feature type="transmembrane region" description="Helical" evidence="5">
    <location>
        <begin position="34"/>
        <end position="57"/>
    </location>
</feature>
<feature type="transmembrane region" description="Helical" evidence="5">
    <location>
        <begin position="300"/>
        <end position="326"/>
    </location>
</feature>
<comment type="subcellular location">
    <subcellularLocation>
        <location evidence="1">Cell membrane</location>
        <topology evidence="1">Multi-pass membrane protein</topology>
    </subcellularLocation>
</comment>
<dbReference type="STRING" id="1408189.CLAC_06855"/>
<dbReference type="SUPFAM" id="SSF103473">
    <property type="entry name" value="MFS general substrate transporter"/>
    <property type="match status" value="1"/>
</dbReference>
<dbReference type="PANTHER" id="PTHR23528">
    <property type="match status" value="1"/>
</dbReference>
<feature type="transmembrane region" description="Helical" evidence="5">
    <location>
        <begin position="129"/>
        <end position="149"/>
    </location>
</feature>
<keyword evidence="4 5" id="KW-0472">Membrane</keyword>
<feature type="transmembrane region" description="Helical" evidence="5">
    <location>
        <begin position="96"/>
        <end position="117"/>
    </location>
</feature>